<comment type="caution">
    <text evidence="11">The sequence shown here is derived from an EMBL/GenBank/DDBJ whole genome shotgun (WGS) entry which is preliminary data.</text>
</comment>
<sequence length="947" mass="103957">MVDEVTVLCVDDRGAAESTGDRLERMDDRFSVRTATSTSDALSVLDGSSVDCVVSAFELTDRDGLALLDAVRAEYPDLPFVLFAAEGSDRVASEAVARGATAYLPGRDDTEQYGVLAARIRSAVEQYRVVRQAAAQERVDSVVREVNQALVRADSRAAIERRVCELLSDAEPYTFAWVGRYDSASASIEPTNWAGGESSYLDDVTISADETATGQGPAGRAFRTGEIVVSQNVSEDPSFEPWREQALAHGFRAAAAVPLSYDGDWYGLLVVYADRPRVFDESERSLLAELGDDVAHAMQARDAEAALRRTSTRLESLFENSPDMINVHDGDGRIIDANPALCEALDYEKSELVGMAVWEVDPNIEPEAARRFWESLGNGDRHELETVFRRRDGSTVPVEVHIRRICIDGEEQFVVSSRDISGREARQQQLEARSAAIASATDGMAILDENDEYVFVNQAHAEVYGYDDPDAFVGESWRMCYAESEIDRFKREVFPELEARGEWLGGATGVRADGETFPQEVSLTRLDDGGLICVVRDVTERKEHRRKLELVQQRTRTLMTTQTVEDSAQVAVDTAQEVIEAEISGYHALSEDGQRLRLLTENGGMESAFETLPEYERDSEDPVASVIWEVFERSEPLCIEDTADHDRLAGHTPAGSAIVYPVADHGVFIVSAKAADAFDETDRTLLDILTSTFTVALQRVERESLLREREVELTRQNERLEEFASVVSHDLRNPLSVLEGSLELARDTGETGHLERAERALDRMDQLIEELLTLAREGESIDGMEPVDVDSVVADCWQNVATGTASLQTEATGRIYADESRFKQLLENLVRNSVEHASTSSRSQSVDGGGHGHSDDDEAGTDGEPVTIRIGPLPDGSGFYVEDDGSGVPPSEREAVFESGYSNSPDGTGFGLAIVGRIVDAHGWDVHISESDAGGARFEVTGVERPE</sequence>
<keyword evidence="5" id="KW-0902">Two-component regulatory system</keyword>
<evidence type="ECO:0000313" key="11">
    <source>
        <dbReference type="EMBL" id="MBX0323244.1"/>
    </source>
</evidence>
<keyword evidence="12" id="KW-1185">Reference proteome</keyword>
<dbReference type="RefSeq" id="WP_220618220.1">
    <property type="nucleotide sequence ID" value="NZ_RKLR01000003.1"/>
</dbReference>
<proteinExistence type="predicted"/>
<protein>
    <recommendedName>
        <fullName evidence="2">histidine kinase</fullName>
        <ecNumber evidence="2">2.7.13.3</ecNumber>
    </recommendedName>
</protein>
<keyword evidence="3" id="KW-0808">Transferase</keyword>
<evidence type="ECO:0000259" key="9">
    <source>
        <dbReference type="PROSITE" id="PS50110"/>
    </source>
</evidence>
<evidence type="ECO:0000256" key="4">
    <source>
        <dbReference type="ARBA" id="ARBA00022777"/>
    </source>
</evidence>
<name>A0AAW4PRE1_9EURY</name>
<dbReference type="Gene3D" id="3.30.450.20">
    <property type="entry name" value="PAS domain"/>
    <property type="match status" value="2"/>
</dbReference>
<evidence type="ECO:0000259" key="10">
    <source>
        <dbReference type="PROSITE" id="PS50112"/>
    </source>
</evidence>
<dbReference type="SUPFAM" id="SSF52172">
    <property type="entry name" value="CheY-like"/>
    <property type="match status" value="1"/>
</dbReference>
<dbReference type="InterPro" id="IPR036097">
    <property type="entry name" value="HisK_dim/P_sf"/>
</dbReference>
<dbReference type="PROSITE" id="PS50110">
    <property type="entry name" value="RESPONSE_REGULATORY"/>
    <property type="match status" value="1"/>
</dbReference>
<dbReference type="PANTHER" id="PTHR43711:SF1">
    <property type="entry name" value="HISTIDINE KINASE 1"/>
    <property type="match status" value="1"/>
</dbReference>
<dbReference type="AlphaFoldDB" id="A0AAW4PRE1"/>
<dbReference type="SMART" id="SM00091">
    <property type="entry name" value="PAS"/>
    <property type="match status" value="2"/>
</dbReference>
<dbReference type="SMART" id="SM00387">
    <property type="entry name" value="HATPase_c"/>
    <property type="match status" value="1"/>
</dbReference>
<dbReference type="PANTHER" id="PTHR43711">
    <property type="entry name" value="TWO-COMPONENT HISTIDINE KINASE"/>
    <property type="match status" value="1"/>
</dbReference>
<dbReference type="InterPro" id="IPR050736">
    <property type="entry name" value="Sensor_HK_Regulatory"/>
</dbReference>
<dbReference type="Gene3D" id="1.10.287.130">
    <property type="match status" value="1"/>
</dbReference>
<comment type="catalytic activity">
    <reaction evidence="1">
        <text>ATP + protein L-histidine = ADP + protein N-phospho-L-histidine.</text>
        <dbReference type="EC" id="2.7.13.3"/>
    </reaction>
</comment>
<evidence type="ECO:0000256" key="6">
    <source>
        <dbReference type="PROSITE-ProRule" id="PRU00169"/>
    </source>
</evidence>
<dbReference type="EC" id="2.7.13.3" evidence="2"/>
<reference evidence="11 12" key="1">
    <citation type="submission" date="2021-06" db="EMBL/GenBank/DDBJ databases">
        <title>Halomicroarcula sp. a new haloarchaeum isolated from saline soil.</title>
        <authorList>
            <person name="Duran-Viseras A."/>
            <person name="Sanchez-Porro C."/>
            <person name="Ventosa A."/>
        </authorList>
    </citation>
    <scope>NUCLEOTIDE SEQUENCE [LARGE SCALE GENOMIC DNA]</scope>
    <source>
        <strain evidence="11 12">F13</strain>
    </source>
</reference>
<dbReference type="InterPro" id="IPR029016">
    <property type="entry name" value="GAF-like_dom_sf"/>
</dbReference>
<dbReference type="InterPro" id="IPR005467">
    <property type="entry name" value="His_kinase_dom"/>
</dbReference>
<dbReference type="SUPFAM" id="SSF55874">
    <property type="entry name" value="ATPase domain of HSP90 chaperone/DNA topoisomerase II/histidine kinase"/>
    <property type="match status" value="1"/>
</dbReference>
<dbReference type="SMART" id="SM00065">
    <property type="entry name" value="GAF"/>
    <property type="match status" value="2"/>
</dbReference>
<comment type="caution">
    <text evidence="6">Lacks conserved residue(s) required for the propagation of feature annotation.</text>
</comment>
<evidence type="ECO:0000256" key="5">
    <source>
        <dbReference type="ARBA" id="ARBA00023012"/>
    </source>
</evidence>
<dbReference type="InterPro" id="IPR003594">
    <property type="entry name" value="HATPase_dom"/>
</dbReference>
<dbReference type="Gene3D" id="3.30.450.40">
    <property type="match status" value="2"/>
</dbReference>
<dbReference type="Pfam" id="PF00072">
    <property type="entry name" value="Response_reg"/>
    <property type="match status" value="1"/>
</dbReference>
<feature type="region of interest" description="Disordered" evidence="7">
    <location>
        <begin position="834"/>
        <end position="902"/>
    </location>
</feature>
<feature type="domain" description="Histidine kinase" evidence="8">
    <location>
        <begin position="726"/>
        <end position="941"/>
    </location>
</feature>
<dbReference type="NCBIfam" id="TIGR00229">
    <property type="entry name" value="sensory_box"/>
    <property type="match status" value="2"/>
</dbReference>
<evidence type="ECO:0000313" key="12">
    <source>
        <dbReference type="Proteomes" id="UP001430377"/>
    </source>
</evidence>
<dbReference type="InterPro" id="IPR036890">
    <property type="entry name" value="HATPase_C_sf"/>
</dbReference>
<organism evidence="11 12">
    <name type="scientific">Haloarcula rubra</name>
    <dbReference type="NCBI Taxonomy" id="2487747"/>
    <lineage>
        <taxon>Archaea</taxon>
        <taxon>Methanobacteriati</taxon>
        <taxon>Methanobacteriota</taxon>
        <taxon>Stenosarchaea group</taxon>
        <taxon>Halobacteria</taxon>
        <taxon>Halobacteriales</taxon>
        <taxon>Haloarculaceae</taxon>
        <taxon>Haloarcula</taxon>
    </lineage>
</organism>
<dbReference type="SUPFAM" id="SSF55781">
    <property type="entry name" value="GAF domain-like"/>
    <property type="match status" value="2"/>
</dbReference>
<dbReference type="Gene3D" id="3.40.50.2300">
    <property type="match status" value="1"/>
</dbReference>
<dbReference type="InterPro" id="IPR003018">
    <property type="entry name" value="GAF"/>
</dbReference>
<dbReference type="EMBL" id="RKLR01000003">
    <property type="protein sequence ID" value="MBX0323244.1"/>
    <property type="molecule type" value="Genomic_DNA"/>
</dbReference>
<feature type="domain" description="PAS" evidence="10">
    <location>
        <begin position="310"/>
        <end position="367"/>
    </location>
</feature>
<dbReference type="Gene3D" id="3.30.565.10">
    <property type="entry name" value="Histidine kinase-like ATPase, C-terminal domain"/>
    <property type="match status" value="1"/>
</dbReference>
<dbReference type="SUPFAM" id="SSF47384">
    <property type="entry name" value="Homodimeric domain of signal transducing histidine kinase"/>
    <property type="match status" value="1"/>
</dbReference>
<dbReference type="InterPro" id="IPR003661">
    <property type="entry name" value="HisK_dim/P_dom"/>
</dbReference>
<evidence type="ECO:0000256" key="2">
    <source>
        <dbReference type="ARBA" id="ARBA00012438"/>
    </source>
</evidence>
<feature type="compositionally biased region" description="Polar residues" evidence="7">
    <location>
        <begin position="835"/>
        <end position="846"/>
    </location>
</feature>
<dbReference type="InterPro" id="IPR035965">
    <property type="entry name" value="PAS-like_dom_sf"/>
</dbReference>
<dbReference type="CDD" id="cd00130">
    <property type="entry name" value="PAS"/>
    <property type="match status" value="2"/>
</dbReference>
<evidence type="ECO:0000256" key="3">
    <source>
        <dbReference type="ARBA" id="ARBA00022679"/>
    </source>
</evidence>
<dbReference type="InterPro" id="IPR001789">
    <property type="entry name" value="Sig_transdc_resp-reg_receiver"/>
</dbReference>
<evidence type="ECO:0000259" key="8">
    <source>
        <dbReference type="PROSITE" id="PS50109"/>
    </source>
</evidence>
<dbReference type="SMART" id="SM00086">
    <property type="entry name" value="PAC"/>
    <property type="match status" value="2"/>
</dbReference>
<dbReference type="CDD" id="cd00082">
    <property type="entry name" value="HisKA"/>
    <property type="match status" value="1"/>
</dbReference>
<evidence type="ECO:0000256" key="1">
    <source>
        <dbReference type="ARBA" id="ARBA00000085"/>
    </source>
</evidence>
<feature type="domain" description="Response regulatory" evidence="9">
    <location>
        <begin position="5"/>
        <end position="121"/>
    </location>
</feature>
<dbReference type="PROSITE" id="PS50112">
    <property type="entry name" value="PAS"/>
    <property type="match status" value="1"/>
</dbReference>
<dbReference type="SMART" id="SM00388">
    <property type="entry name" value="HisKA"/>
    <property type="match status" value="1"/>
</dbReference>
<dbReference type="InterPro" id="IPR011006">
    <property type="entry name" value="CheY-like_superfamily"/>
</dbReference>
<dbReference type="Pfam" id="PF00512">
    <property type="entry name" value="HisKA"/>
    <property type="match status" value="1"/>
</dbReference>
<dbReference type="Pfam" id="PF02518">
    <property type="entry name" value="HATPase_c"/>
    <property type="match status" value="1"/>
</dbReference>
<dbReference type="GO" id="GO:0000155">
    <property type="term" value="F:phosphorelay sensor kinase activity"/>
    <property type="evidence" value="ECO:0007669"/>
    <property type="project" value="InterPro"/>
</dbReference>
<dbReference type="SUPFAM" id="SSF55785">
    <property type="entry name" value="PYP-like sensor domain (PAS domain)"/>
    <property type="match status" value="2"/>
</dbReference>
<dbReference type="Proteomes" id="UP001430377">
    <property type="component" value="Unassembled WGS sequence"/>
</dbReference>
<gene>
    <name evidence="11" type="ORF">EGH21_09400</name>
</gene>
<dbReference type="Pfam" id="PF13426">
    <property type="entry name" value="PAS_9"/>
    <property type="match status" value="2"/>
</dbReference>
<accession>A0AAW4PRE1</accession>
<dbReference type="InterPro" id="IPR000014">
    <property type="entry name" value="PAS"/>
</dbReference>
<keyword evidence="4" id="KW-0418">Kinase</keyword>
<dbReference type="Pfam" id="PF13185">
    <property type="entry name" value="GAF_2"/>
    <property type="match status" value="2"/>
</dbReference>
<dbReference type="SMART" id="SM00448">
    <property type="entry name" value="REC"/>
    <property type="match status" value="1"/>
</dbReference>
<evidence type="ECO:0000256" key="7">
    <source>
        <dbReference type="SAM" id="MobiDB-lite"/>
    </source>
</evidence>
<dbReference type="InterPro" id="IPR001610">
    <property type="entry name" value="PAC"/>
</dbReference>
<dbReference type="PROSITE" id="PS50109">
    <property type="entry name" value="HIS_KIN"/>
    <property type="match status" value="1"/>
</dbReference>
<dbReference type="CDD" id="cd00156">
    <property type="entry name" value="REC"/>
    <property type="match status" value="1"/>
</dbReference>